<dbReference type="RefSeq" id="WP_223247718.1">
    <property type="nucleotide sequence ID" value="NZ_BGOW01000013.1"/>
</dbReference>
<gene>
    <name evidence="3" type="ORF">SFMTTN_1362</name>
</gene>
<feature type="region of interest" description="Disordered" evidence="1">
    <location>
        <begin position="1"/>
        <end position="32"/>
    </location>
</feature>
<feature type="domain" description="DUF883" evidence="2">
    <location>
        <begin position="90"/>
        <end position="110"/>
    </location>
</feature>
<sequence>METSVNNLSSNPGTMGKPFTSNIDEASAGAHHTIDKVTDATRPAVERVATGAHQAVDKLADAAANAAETFGVKSEQLKEAQTRITENCRNYVRDNPLATVGIAVAAGFLLSKFINAR</sequence>
<dbReference type="AlphaFoldDB" id="A0A401JD05"/>
<organism evidence="3 4">
    <name type="scientific">Sulfuriferula multivorans</name>
    <dbReference type="NCBI Taxonomy" id="1559896"/>
    <lineage>
        <taxon>Bacteria</taxon>
        <taxon>Pseudomonadati</taxon>
        <taxon>Pseudomonadota</taxon>
        <taxon>Betaproteobacteria</taxon>
        <taxon>Nitrosomonadales</taxon>
        <taxon>Sulfuricellaceae</taxon>
        <taxon>Sulfuriferula</taxon>
    </lineage>
</organism>
<comment type="caution">
    <text evidence="3">The sequence shown here is derived from an EMBL/GenBank/DDBJ whole genome shotgun (WGS) entry which is preliminary data.</text>
</comment>
<keyword evidence="4" id="KW-1185">Reference proteome</keyword>
<feature type="compositionally biased region" description="Polar residues" evidence="1">
    <location>
        <begin position="1"/>
        <end position="24"/>
    </location>
</feature>
<name>A0A401JD05_9PROT</name>
<evidence type="ECO:0000256" key="1">
    <source>
        <dbReference type="SAM" id="MobiDB-lite"/>
    </source>
</evidence>
<reference evidence="3 4" key="1">
    <citation type="journal article" date="2019" name="Front. Microbiol.">
        <title>Genomes of Neutrophilic Sulfur-Oxidizing Chemolithoautotrophs Representing 9 Proteobacterial Species From 8 Genera.</title>
        <authorList>
            <person name="Watanabe T."/>
            <person name="Kojima H."/>
            <person name="Umezawa K."/>
            <person name="Hori C."/>
            <person name="Takasuka T.E."/>
            <person name="Kato Y."/>
            <person name="Fukui M."/>
        </authorList>
    </citation>
    <scope>NUCLEOTIDE SEQUENCE [LARGE SCALE GENOMIC DNA]</scope>
    <source>
        <strain evidence="3 4">TTN</strain>
    </source>
</reference>
<dbReference type="InterPro" id="IPR043605">
    <property type="entry name" value="DUF883_C"/>
</dbReference>
<dbReference type="Pfam" id="PF19029">
    <property type="entry name" value="DUF883_C"/>
    <property type="match status" value="1"/>
</dbReference>
<proteinExistence type="predicted"/>
<evidence type="ECO:0000313" key="3">
    <source>
        <dbReference type="EMBL" id="GBL45552.1"/>
    </source>
</evidence>
<protein>
    <submittedName>
        <fullName evidence="3">Uncharacterized conserved protein, ElaB family</fullName>
    </submittedName>
</protein>
<dbReference type="Proteomes" id="UP000286806">
    <property type="component" value="Unassembled WGS sequence"/>
</dbReference>
<dbReference type="EMBL" id="BGOW01000013">
    <property type="protein sequence ID" value="GBL45552.1"/>
    <property type="molecule type" value="Genomic_DNA"/>
</dbReference>
<evidence type="ECO:0000259" key="2">
    <source>
        <dbReference type="Pfam" id="PF19029"/>
    </source>
</evidence>
<accession>A0A401JD05</accession>
<evidence type="ECO:0000313" key="4">
    <source>
        <dbReference type="Proteomes" id="UP000286806"/>
    </source>
</evidence>